<dbReference type="AlphaFoldDB" id="A0A511HKI8"/>
<proteinExistence type="predicted"/>
<comment type="caution">
    <text evidence="1">The sequence shown here is derived from an EMBL/GenBank/DDBJ whole genome shotgun (WGS) entry which is preliminary data.</text>
</comment>
<evidence type="ECO:0000313" key="2">
    <source>
        <dbReference type="Proteomes" id="UP000321224"/>
    </source>
</evidence>
<accession>A0A511HKI8</accession>
<evidence type="ECO:0000313" key="1">
    <source>
        <dbReference type="EMBL" id="GEL73039.1"/>
    </source>
</evidence>
<name>A0A511HKI8_9BACT</name>
<reference evidence="1 2" key="1">
    <citation type="submission" date="2019-07" db="EMBL/GenBank/DDBJ databases">
        <title>Whole genome shotgun sequence of Myxococcus virescens NBRC 100334.</title>
        <authorList>
            <person name="Hosoyama A."/>
            <person name="Uohara A."/>
            <person name="Ohji S."/>
            <person name="Ichikawa N."/>
        </authorList>
    </citation>
    <scope>NUCLEOTIDE SEQUENCE [LARGE SCALE GENOMIC DNA]</scope>
    <source>
        <strain evidence="1 2">NBRC 100334</strain>
    </source>
</reference>
<sequence length="146" mass="15633">MSVPGVIMRRVVLLLSCVSLSACSLFHRPFRPEHAPPEESARFVFPLGFPPGEHTFIPATISAAVGLAMDDFLPRGAKPPREATPDEVCLAQRSSYDVLAKALSDSVVLVSFSPRAGACVQEGIALDVGATYAVDVDGWRILAVQR</sequence>
<gene>
    <name evidence="1" type="ORF">MVI01_48230</name>
</gene>
<organism evidence="1 2">
    <name type="scientific">Myxococcus virescens</name>
    <dbReference type="NCBI Taxonomy" id="83456"/>
    <lineage>
        <taxon>Bacteria</taxon>
        <taxon>Pseudomonadati</taxon>
        <taxon>Myxococcota</taxon>
        <taxon>Myxococcia</taxon>
        <taxon>Myxococcales</taxon>
        <taxon>Cystobacterineae</taxon>
        <taxon>Myxococcaceae</taxon>
        <taxon>Myxococcus</taxon>
    </lineage>
</organism>
<dbReference type="Proteomes" id="UP000321224">
    <property type="component" value="Unassembled WGS sequence"/>
</dbReference>
<protein>
    <submittedName>
        <fullName evidence="1">Uncharacterized protein</fullName>
    </submittedName>
</protein>
<dbReference type="EMBL" id="BJVY01000030">
    <property type="protein sequence ID" value="GEL73039.1"/>
    <property type="molecule type" value="Genomic_DNA"/>
</dbReference>